<feature type="coiled-coil region" evidence="1">
    <location>
        <begin position="501"/>
        <end position="553"/>
    </location>
</feature>
<dbReference type="AlphaFoldDB" id="A0A8J2I9U5"/>
<dbReference type="RefSeq" id="XP_043174120.1">
    <property type="nucleotide sequence ID" value="XM_043318185.1"/>
</dbReference>
<feature type="region of interest" description="Disordered" evidence="2">
    <location>
        <begin position="332"/>
        <end position="400"/>
    </location>
</feature>
<dbReference type="Proteomes" id="UP000676310">
    <property type="component" value="Unassembled WGS sequence"/>
</dbReference>
<reference evidence="4" key="1">
    <citation type="submission" date="2021-05" db="EMBL/GenBank/DDBJ databases">
        <authorList>
            <person name="Stam R."/>
        </authorList>
    </citation>
    <scope>NUCLEOTIDE SEQUENCE</scope>
    <source>
        <strain evidence="4">CS162</strain>
    </source>
</reference>
<feature type="region of interest" description="Disordered" evidence="2">
    <location>
        <begin position="412"/>
        <end position="493"/>
    </location>
</feature>
<comment type="caution">
    <text evidence="4">The sequence shown here is derived from an EMBL/GenBank/DDBJ whole genome shotgun (WGS) entry which is preliminary data.</text>
</comment>
<protein>
    <submittedName>
        <fullName evidence="4">Uncharacterized protein</fullName>
    </submittedName>
</protein>
<dbReference type="EMBL" id="CAJRGZ010000022">
    <property type="protein sequence ID" value="CAG5175768.1"/>
    <property type="molecule type" value="Genomic_DNA"/>
</dbReference>
<proteinExistence type="predicted"/>
<evidence type="ECO:0000313" key="5">
    <source>
        <dbReference type="Proteomes" id="UP000676310"/>
    </source>
</evidence>
<keyword evidence="5" id="KW-1185">Reference proteome</keyword>
<feature type="compositionally biased region" description="Polar residues" evidence="2">
    <location>
        <begin position="350"/>
        <end position="360"/>
    </location>
</feature>
<evidence type="ECO:0000256" key="2">
    <source>
        <dbReference type="SAM" id="MobiDB-lite"/>
    </source>
</evidence>
<dbReference type="GeneID" id="67010722"/>
<sequence>MKVIEKDSDRKARVNIYTEGEVSALKEYGEYIDRTDKAICCYIPLDEGHKPRIGGRFWGTTLAVAYDTIVDGVLRKASSYAAKAVSHQHNKKIDTERFLYKTTKGIIDTDITVAPIVGVTTIQGDAPETIGTIELRLYVTRQLGVSHDIGEVKKYYSVGGNTEDGEVHDTEQRVSYKLIPPAFRMSFEKNSALLGERQPSLHRRRADAKRPGTEPWAIFRFHYRTEEDIMKRNLVMTYDPDSKEKTEPRILLLDPATPLRLGEKPLKNDGDASSRSSSPMPPGTPSTPVKGVQPVSEISIPTNKKPGLKSKSIETTKMVSPTDQATATLLAKSTTTEERKIPTSGDIDSVISTSTANSGSDGFADNVVDTSSEPVADNTTKVPSLPDLKTKPTGVHSETSAIAARATVTKLPQSPVTPAKKPIAKPALISTATVNDQKKQDRPPSVAVPVKRHSPTTNGATPEPKRTKVTSTSLSPPAQPTVPRILPRSSTPKTISIEHQLADQRKKLQEMRKKRVEIAKKQAGIDEQMSPYKQRMAEELDRLSREMMEEESAYTEEAEHYSVSVEILREFKRTDGGR</sequence>
<feature type="region of interest" description="Disordered" evidence="2">
    <location>
        <begin position="240"/>
        <end position="320"/>
    </location>
</feature>
<gene>
    <name evidence="4" type="ORF">ALTATR162_LOCUS10549</name>
    <name evidence="3" type="ORF">ALTATR162_LOCUS8195</name>
</gene>
<dbReference type="EMBL" id="CAJRGZ010000029">
    <property type="protein sequence ID" value="CAG5183373.1"/>
    <property type="molecule type" value="Genomic_DNA"/>
</dbReference>
<evidence type="ECO:0000313" key="4">
    <source>
        <dbReference type="EMBL" id="CAG5183373.1"/>
    </source>
</evidence>
<evidence type="ECO:0000313" key="3">
    <source>
        <dbReference type="EMBL" id="CAG5175768.1"/>
    </source>
</evidence>
<feature type="compositionally biased region" description="Polar residues" evidence="2">
    <location>
        <begin position="368"/>
        <end position="382"/>
    </location>
</feature>
<name>A0A8J2I9U5_9PLEO</name>
<accession>A0A8J2I9U5</accession>
<feature type="compositionally biased region" description="Basic and acidic residues" evidence="2">
    <location>
        <begin position="261"/>
        <end position="272"/>
    </location>
</feature>
<dbReference type="OrthoDB" id="5309154at2759"/>
<keyword evidence="1" id="KW-0175">Coiled coil</keyword>
<evidence type="ECO:0000256" key="1">
    <source>
        <dbReference type="SAM" id="Coils"/>
    </source>
</evidence>
<organism evidence="4 5">
    <name type="scientific">Alternaria atra</name>
    <dbReference type="NCBI Taxonomy" id="119953"/>
    <lineage>
        <taxon>Eukaryota</taxon>
        <taxon>Fungi</taxon>
        <taxon>Dikarya</taxon>
        <taxon>Ascomycota</taxon>
        <taxon>Pezizomycotina</taxon>
        <taxon>Dothideomycetes</taxon>
        <taxon>Pleosporomycetidae</taxon>
        <taxon>Pleosporales</taxon>
        <taxon>Pleosporineae</taxon>
        <taxon>Pleosporaceae</taxon>
        <taxon>Alternaria</taxon>
        <taxon>Alternaria sect. Ulocladioides</taxon>
    </lineage>
</organism>